<proteinExistence type="predicted"/>
<dbReference type="Proteomes" id="UP000238916">
    <property type="component" value="Unassembled WGS sequence"/>
</dbReference>
<keyword evidence="1" id="KW-0732">Signal</keyword>
<sequence>MGLSSALNGLSTSNFTLLNSSGYQITTTGVTTSNGGLTYTISAPLTAGQTYTVTANYVGYTIGTAQSFTIPSYSTTNETLTVSNPTTAGVTVGLSTALNGLTTSNFTLLNSSGYQITTTGVTTSNGGLTYTISAPLTVGQTYTVTANYAGYTIGTAQSFTIPSGTSSETLTVSNPTTTGVTVGLSSALNGLTASNFTLLNSSGYSVTIAGVATSNGGVTYMISAPLSAGQTYTVTANYVGYTIGTTQSFTIPYGTTN</sequence>
<dbReference type="Gene3D" id="2.60.40.1220">
    <property type="match status" value="1"/>
</dbReference>
<dbReference type="EMBL" id="OMOF01000299">
    <property type="protein sequence ID" value="SPF46731.1"/>
    <property type="molecule type" value="Genomic_DNA"/>
</dbReference>
<name>A0A2U3L497_9FIRM</name>
<dbReference type="AlphaFoldDB" id="A0A2U3L497"/>
<evidence type="ECO:0000256" key="1">
    <source>
        <dbReference type="ARBA" id="ARBA00022729"/>
    </source>
</evidence>
<accession>A0A2U3L497</accession>
<dbReference type="InterPro" id="IPR014755">
    <property type="entry name" value="Cu-Rt/internalin_Ig-like"/>
</dbReference>
<evidence type="ECO:0000313" key="2">
    <source>
        <dbReference type="EMBL" id="SPF46731.1"/>
    </source>
</evidence>
<reference evidence="3" key="1">
    <citation type="submission" date="2018-02" db="EMBL/GenBank/DDBJ databases">
        <authorList>
            <person name="Hausmann B."/>
        </authorList>
    </citation>
    <scope>NUCLEOTIDE SEQUENCE [LARGE SCALE GENOMIC DNA]</scope>
    <source>
        <strain evidence="3">Peat soil MAG SbF1</strain>
    </source>
</reference>
<gene>
    <name evidence="2" type="ORF">SBF1_3680004</name>
</gene>
<evidence type="ECO:0000313" key="3">
    <source>
        <dbReference type="Proteomes" id="UP000238916"/>
    </source>
</evidence>
<organism evidence="2 3">
    <name type="scientific">Candidatus Desulfosporosinus infrequens</name>
    <dbReference type="NCBI Taxonomy" id="2043169"/>
    <lineage>
        <taxon>Bacteria</taxon>
        <taxon>Bacillati</taxon>
        <taxon>Bacillota</taxon>
        <taxon>Clostridia</taxon>
        <taxon>Eubacteriales</taxon>
        <taxon>Desulfitobacteriaceae</taxon>
        <taxon>Desulfosporosinus</taxon>
    </lineage>
</organism>
<protein>
    <submittedName>
        <fullName evidence="2">Cell wall-binding protein</fullName>
    </submittedName>
</protein>